<gene>
    <name evidence="2" type="ORF">Plil01_000488600</name>
</gene>
<dbReference type="OrthoDB" id="128500at2759"/>
<feature type="transmembrane region" description="Helical" evidence="1">
    <location>
        <begin position="17"/>
        <end position="38"/>
    </location>
</feature>
<protein>
    <submittedName>
        <fullName evidence="2">Unnamed protein product</fullName>
    </submittedName>
</protein>
<proteinExistence type="predicted"/>
<keyword evidence="3" id="KW-1185">Reference proteome</keyword>
<keyword evidence="1" id="KW-0472">Membrane</keyword>
<feature type="transmembrane region" description="Helical" evidence="1">
    <location>
        <begin position="111"/>
        <end position="132"/>
    </location>
</feature>
<accession>A0A9W6WSP3</accession>
<evidence type="ECO:0000256" key="1">
    <source>
        <dbReference type="SAM" id="Phobius"/>
    </source>
</evidence>
<evidence type="ECO:0000313" key="3">
    <source>
        <dbReference type="Proteomes" id="UP001165083"/>
    </source>
</evidence>
<keyword evidence="1" id="KW-1133">Transmembrane helix</keyword>
<feature type="transmembrane region" description="Helical" evidence="1">
    <location>
        <begin position="83"/>
        <end position="99"/>
    </location>
</feature>
<comment type="caution">
    <text evidence="2">The sequence shown here is derived from an EMBL/GenBank/DDBJ whole genome shotgun (WGS) entry which is preliminary data.</text>
</comment>
<name>A0A9W6WSP3_9STRA</name>
<reference evidence="2" key="1">
    <citation type="submission" date="2023-04" db="EMBL/GenBank/DDBJ databases">
        <title>Phytophthora lilii NBRC 32176.</title>
        <authorList>
            <person name="Ichikawa N."/>
            <person name="Sato H."/>
            <person name="Tonouchi N."/>
        </authorList>
    </citation>
    <scope>NUCLEOTIDE SEQUENCE</scope>
    <source>
        <strain evidence="2">NBRC 32176</strain>
    </source>
</reference>
<evidence type="ECO:0000313" key="2">
    <source>
        <dbReference type="EMBL" id="GMF14685.1"/>
    </source>
</evidence>
<dbReference type="EMBL" id="BSXW01000204">
    <property type="protein sequence ID" value="GMF14685.1"/>
    <property type="molecule type" value="Genomic_DNA"/>
</dbReference>
<sequence>MATFLFGASVIGFPVPLMWYTGGFVVGLYVPLMQLMAFGLEPFKKTSPCHRNLQRHIHYFNAYMALLNIFPLCKVLYDFVPVAYRSIAVIILPIWRLAAKQYMVRSTRDMEDFIPGIVAMSVDFFSALFVSVCMTTQSSMYLSMLFIAADIGQSVLEFQDVRANAGTVIDLLRDRHASSERLKMSSSKHLSLTSTLKFTRLVDLILEATRDPQAFHITSLKGVRLRACYHIGLHQNKKKNWTI</sequence>
<organism evidence="2 3">
    <name type="scientific">Phytophthora lilii</name>
    <dbReference type="NCBI Taxonomy" id="2077276"/>
    <lineage>
        <taxon>Eukaryota</taxon>
        <taxon>Sar</taxon>
        <taxon>Stramenopiles</taxon>
        <taxon>Oomycota</taxon>
        <taxon>Peronosporomycetes</taxon>
        <taxon>Peronosporales</taxon>
        <taxon>Peronosporaceae</taxon>
        <taxon>Phytophthora</taxon>
    </lineage>
</organism>
<dbReference type="Proteomes" id="UP001165083">
    <property type="component" value="Unassembled WGS sequence"/>
</dbReference>
<dbReference type="AlphaFoldDB" id="A0A9W6WSP3"/>
<keyword evidence="1" id="KW-0812">Transmembrane</keyword>